<evidence type="ECO:0000313" key="1">
    <source>
        <dbReference type="EMBL" id="KFD56259.1"/>
    </source>
</evidence>
<dbReference type="Proteomes" id="UP000030758">
    <property type="component" value="Unassembled WGS sequence"/>
</dbReference>
<evidence type="ECO:0000313" key="3">
    <source>
        <dbReference type="Proteomes" id="UP000030764"/>
    </source>
</evidence>
<sequence>MHKTVAPKKCELLLYSRYPYAAKEDLTTGHLHRYMSTYQGVGFSDFADRHSNGWIVGEGMTGHGFIAAMKARTSLVPTRMQTLHGRAEPETSAFYADDAAVLAEPLNP</sequence>
<dbReference type="AlphaFoldDB" id="A0A085MGB3"/>
<dbReference type="EMBL" id="KL367501">
    <property type="protein sequence ID" value="KFD68816.1"/>
    <property type="molecule type" value="Genomic_DNA"/>
</dbReference>
<name>A0A085MGB3_9BILA</name>
<keyword evidence="3" id="KW-1185">Reference proteome</keyword>
<proteinExistence type="predicted"/>
<dbReference type="Proteomes" id="UP000030764">
    <property type="component" value="Unassembled WGS sequence"/>
</dbReference>
<organism evidence="1 3">
    <name type="scientific">Trichuris suis</name>
    <name type="common">pig whipworm</name>
    <dbReference type="NCBI Taxonomy" id="68888"/>
    <lineage>
        <taxon>Eukaryota</taxon>
        <taxon>Metazoa</taxon>
        <taxon>Ecdysozoa</taxon>
        <taxon>Nematoda</taxon>
        <taxon>Enoplea</taxon>
        <taxon>Dorylaimia</taxon>
        <taxon>Trichinellida</taxon>
        <taxon>Trichuridae</taxon>
        <taxon>Trichuris</taxon>
    </lineage>
</organism>
<gene>
    <name evidence="1" type="ORF">M513_02714</name>
    <name evidence="2" type="ORF">M514_02714</name>
</gene>
<accession>A0A085MGB3</accession>
<reference evidence="1 3" key="1">
    <citation type="journal article" date="2014" name="Nat. Genet.">
        <title>Genome and transcriptome of the porcine whipworm Trichuris suis.</title>
        <authorList>
            <person name="Jex A.R."/>
            <person name="Nejsum P."/>
            <person name="Schwarz E.M."/>
            <person name="Hu L."/>
            <person name="Young N.D."/>
            <person name="Hall R.S."/>
            <person name="Korhonen P.K."/>
            <person name="Liao S."/>
            <person name="Thamsborg S."/>
            <person name="Xia J."/>
            <person name="Xu P."/>
            <person name="Wang S."/>
            <person name="Scheerlinck J.P."/>
            <person name="Hofmann A."/>
            <person name="Sternberg P.W."/>
            <person name="Wang J."/>
            <person name="Gasser R.B."/>
        </authorList>
    </citation>
    <scope>NUCLEOTIDE SEQUENCE [LARGE SCALE GENOMIC DNA]</scope>
    <source>
        <strain evidence="2">DCEP-RM93F</strain>
        <strain evidence="1">DCEP-RM93M</strain>
    </source>
</reference>
<protein>
    <submittedName>
        <fullName evidence="1">Uncharacterized protein</fullName>
    </submittedName>
</protein>
<dbReference type="EMBL" id="KL363194">
    <property type="protein sequence ID" value="KFD56259.1"/>
    <property type="molecule type" value="Genomic_DNA"/>
</dbReference>
<evidence type="ECO:0000313" key="2">
    <source>
        <dbReference type="EMBL" id="KFD68816.1"/>
    </source>
</evidence>